<gene>
    <name evidence="11" type="ORF">COB20_08600</name>
</gene>
<dbReference type="PROSITE" id="PS00075">
    <property type="entry name" value="DHFR_1"/>
    <property type="match status" value="1"/>
</dbReference>
<dbReference type="GO" id="GO:0046655">
    <property type="term" value="P:folic acid metabolic process"/>
    <property type="evidence" value="ECO:0007669"/>
    <property type="project" value="TreeGrafter"/>
</dbReference>
<proteinExistence type="inferred from homology"/>
<dbReference type="GO" id="GO:0005829">
    <property type="term" value="C:cytosol"/>
    <property type="evidence" value="ECO:0007669"/>
    <property type="project" value="TreeGrafter"/>
</dbReference>
<feature type="domain" description="DHFR" evidence="10">
    <location>
        <begin position="2"/>
        <end position="166"/>
    </location>
</feature>
<comment type="caution">
    <text evidence="11">The sequence shown here is derived from an EMBL/GenBank/DDBJ whole genome shotgun (WGS) entry which is preliminary data.</text>
</comment>
<comment type="similarity">
    <text evidence="2 8 9">Belongs to the dihydrofolate reductase family.</text>
</comment>
<evidence type="ECO:0000256" key="5">
    <source>
        <dbReference type="ARBA" id="ARBA00022857"/>
    </source>
</evidence>
<evidence type="ECO:0000256" key="2">
    <source>
        <dbReference type="ARBA" id="ARBA00009539"/>
    </source>
</evidence>
<dbReference type="PROSITE" id="PS51330">
    <property type="entry name" value="DHFR_2"/>
    <property type="match status" value="1"/>
</dbReference>
<dbReference type="FunFam" id="3.40.430.10:FF:000001">
    <property type="entry name" value="Dihydrofolate reductase"/>
    <property type="match status" value="1"/>
</dbReference>
<dbReference type="SUPFAM" id="SSF53597">
    <property type="entry name" value="Dihydrofolate reductase-like"/>
    <property type="match status" value="1"/>
</dbReference>
<organism evidence="11 12">
    <name type="scientific">SAR86 cluster bacterium</name>
    <dbReference type="NCBI Taxonomy" id="2030880"/>
    <lineage>
        <taxon>Bacteria</taxon>
        <taxon>Pseudomonadati</taxon>
        <taxon>Pseudomonadota</taxon>
        <taxon>Gammaproteobacteria</taxon>
        <taxon>SAR86 cluster</taxon>
    </lineage>
</organism>
<dbReference type="InterPro" id="IPR001796">
    <property type="entry name" value="DHFR_dom"/>
</dbReference>
<dbReference type="EMBL" id="NVUL01000047">
    <property type="protein sequence ID" value="PCI77259.1"/>
    <property type="molecule type" value="Genomic_DNA"/>
</dbReference>
<sequence>MNLALICAMSENRVIGRDNGLPWHLSEDLKYFKRTTMGNCMIMGRNTWESIGRALPGRTSIVITGNADYQAEGAEVVGSLQQAIERAVAISEETGSKQAFVIGGAMLYQAALPLADRLHLTRVHAEVEGDTYLHEYDESKWKEASREEYQRDESNAYDYSICVLERIS</sequence>
<dbReference type="PANTHER" id="PTHR48069:SF3">
    <property type="entry name" value="DIHYDROFOLATE REDUCTASE"/>
    <property type="match status" value="1"/>
</dbReference>
<keyword evidence="5 8" id="KW-0521">NADP</keyword>
<dbReference type="AlphaFoldDB" id="A0A2A4X554"/>
<evidence type="ECO:0000256" key="7">
    <source>
        <dbReference type="ARBA" id="ARBA00025067"/>
    </source>
</evidence>
<evidence type="ECO:0000256" key="4">
    <source>
        <dbReference type="ARBA" id="ARBA00022563"/>
    </source>
</evidence>
<dbReference type="PRINTS" id="PR00070">
    <property type="entry name" value="DHFR"/>
</dbReference>
<dbReference type="PIRSF" id="PIRSF000194">
    <property type="entry name" value="DHFR"/>
    <property type="match status" value="1"/>
</dbReference>
<evidence type="ECO:0000256" key="3">
    <source>
        <dbReference type="ARBA" id="ARBA00012856"/>
    </source>
</evidence>
<dbReference type="PANTHER" id="PTHR48069">
    <property type="entry name" value="DIHYDROFOLATE REDUCTASE"/>
    <property type="match status" value="1"/>
</dbReference>
<dbReference type="UniPathway" id="UPA00077">
    <property type="reaction ID" value="UER00158"/>
</dbReference>
<dbReference type="EC" id="1.5.1.3" evidence="3 8"/>
<accession>A0A2A4X554</accession>
<keyword evidence="6 8" id="KW-0560">Oxidoreductase</keyword>
<dbReference type="GO" id="GO:0004146">
    <property type="term" value="F:dihydrofolate reductase activity"/>
    <property type="evidence" value="ECO:0007669"/>
    <property type="project" value="UniProtKB-EC"/>
</dbReference>
<dbReference type="InterPro" id="IPR017925">
    <property type="entry name" value="DHFR_CS"/>
</dbReference>
<dbReference type="CDD" id="cd00209">
    <property type="entry name" value="DHFR"/>
    <property type="match status" value="1"/>
</dbReference>
<evidence type="ECO:0000313" key="11">
    <source>
        <dbReference type="EMBL" id="PCI77259.1"/>
    </source>
</evidence>
<evidence type="ECO:0000259" key="10">
    <source>
        <dbReference type="PROSITE" id="PS51330"/>
    </source>
</evidence>
<comment type="catalytic activity">
    <reaction evidence="8">
        <text>(6S)-5,6,7,8-tetrahydrofolate + NADP(+) = 7,8-dihydrofolate + NADPH + H(+)</text>
        <dbReference type="Rhea" id="RHEA:15009"/>
        <dbReference type="ChEBI" id="CHEBI:15378"/>
        <dbReference type="ChEBI" id="CHEBI:57451"/>
        <dbReference type="ChEBI" id="CHEBI:57453"/>
        <dbReference type="ChEBI" id="CHEBI:57783"/>
        <dbReference type="ChEBI" id="CHEBI:58349"/>
        <dbReference type="EC" id="1.5.1.3"/>
    </reaction>
</comment>
<dbReference type="GO" id="GO:0046654">
    <property type="term" value="P:tetrahydrofolate biosynthetic process"/>
    <property type="evidence" value="ECO:0007669"/>
    <property type="project" value="UniProtKB-UniPathway"/>
</dbReference>
<evidence type="ECO:0000256" key="6">
    <source>
        <dbReference type="ARBA" id="ARBA00023002"/>
    </source>
</evidence>
<evidence type="ECO:0000256" key="9">
    <source>
        <dbReference type="RuleBase" id="RU004474"/>
    </source>
</evidence>
<name>A0A2A4X554_9GAMM</name>
<keyword evidence="4 8" id="KW-0554">One-carbon metabolism</keyword>
<dbReference type="GO" id="GO:0006730">
    <property type="term" value="P:one-carbon metabolic process"/>
    <property type="evidence" value="ECO:0007669"/>
    <property type="project" value="UniProtKB-KW"/>
</dbReference>
<dbReference type="Pfam" id="PF00186">
    <property type="entry name" value="DHFR_1"/>
    <property type="match status" value="1"/>
</dbReference>
<dbReference type="Proteomes" id="UP000218767">
    <property type="component" value="Unassembled WGS sequence"/>
</dbReference>
<dbReference type="Gene3D" id="3.40.430.10">
    <property type="entry name" value="Dihydrofolate Reductase, subunit A"/>
    <property type="match status" value="1"/>
</dbReference>
<dbReference type="GO" id="GO:0070401">
    <property type="term" value="F:NADP+ binding"/>
    <property type="evidence" value="ECO:0007669"/>
    <property type="project" value="UniProtKB-ARBA"/>
</dbReference>
<protein>
    <recommendedName>
        <fullName evidence="3 8">Dihydrofolate reductase</fullName>
        <ecNumber evidence="3 8">1.5.1.3</ecNumber>
    </recommendedName>
</protein>
<evidence type="ECO:0000256" key="1">
    <source>
        <dbReference type="ARBA" id="ARBA00004903"/>
    </source>
</evidence>
<reference evidence="12" key="1">
    <citation type="submission" date="2017-08" db="EMBL/GenBank/DDBJ databases">
        <title>A dynamic microbial community with high functional redundancy inhabits the cold, oxic subseafloor aquifer.</title>
        <authorList>
            <person name="Tully B.J."/>
            <person name="Wheat C.G."/>
            <person name="Glazer B.T."/>
            <person name="Huber J.A."/>
        </authorList>
    </citation>
    <scope>NUCLEOTIDE SEQUENCE [LARGE SCALE GENOMIC DNA]</scope>
</reference>
<dbReference type="InterPro" id="IPR024072">
    <property type="entry name" value="DHFR-like_dom_sf"/>
</dbReference>
<dbReference type="GO" id="GO:0046452">
    <property type="term" value="P:dihydrofolate metabolic process"/>
    <property type="evidence" value="ECO:0007669"/>
    <property type="project" value="TreeGrafter"/>
</dbReference>
<evidence type="ECO:0000313" key="12">
    <source>
        <dbReference type="Proteomes" id="UP000218767"/>
    </source>
</evidence>
<comment type="pathway">
    <text evidence="1 8">Cofactor biosynthesis; tetrahydrofolate biosynthesis; 5,6,7,8-tetrahydrofolate from 7,8-dihydrofolate: step 1/1.</text>
</comment>
<evidence type="ECO:0000256" key="8">
    <source>
        <dbReference type="PIRNR" id="PIRNR000194"/>
    </source>
</evidence>
<dbReference type="InterPro" id="IPR012259">
    <property type="entry name" value="DHFR"/>
</dbReference>
<comment type="function">
    <text evidence="7 8">Key enzyme in folate metabolism. Catalyzes an essential reaction for de novo glycine and purine synthesis, and for DNA precursor synthesis.</text>
</comment>